<dbReference type="AlphaFoldDB" id="A0A4R3YPW2"/>
<keyword evidence="1 2" id="KW-0732">Signal</keyword>
<organism evidence="3 4">
    <name type="scientific">Biostraticola tofi</name>
    <dbReference type="NCBI Taxonomy" id="466109"/>
    <lineage>
        <taxon>Bacteria</taxon>
        <taxon>Pseudomonadati</taxon>
        <taxon>Pseudomonadota</taxon>
        <taxon>Gammaproteobacteria</taxon>
        <taxon>Enterobacterales</taxon>
        <taxon>Bruguierivoracaceae</taxon>
        <taxon>Biostraticola</taxon>
    </lineage>
</organism>
<dbReference type="RefSeq" id="WP_131866129.1">
    <property type="nucleotide sequence ID" value="NZ_SMCR01000007.1"/>
</dbReference>
<dbReference type="PANTHER" id="PTHR38105">
    <property type="entry name" value="OUTER MEMBRANE PROTEIN-RELATED-RELATED"/>
    <property type="match status" value="1"/>
</dbReference>
<gene>
    <name evidence="3" type="ORF">EDC52_107117</name>
</gene>
<dbReference type="EMBL" id="SMCR01000007">
    <property type="protein sequence ID" value="TCV94376.1"/>
    <property type="molecule type" value="Genomic_DNA"/>
</dbReference>
<reference evidence="3 4" key="1">
    <citation type="submission" date="2019-03" db="EMBL/GenBank/DDBJ databases">
        <title>Genomic Encyclopedia of Type Strains, Phase IV (KMG-IV): sequencing the most valuable type-strain genomes for metagenomic binning, comparative biology and taxonomic classification.</title>
        <authorList>
            <person name="Goeker M."/>
        </authorList>
    </citation>
    <scope>NUCLEOTIDE SEQUENCE [LARGE SCALE GENOMIC DNA]</scope>
    <source>
        <strain evidence="3 4">DSM 19580</strain>
    </source>
</reference>
<dbReference type="OrthoDB" id="5817226at2"/>
<dbReference type="GO" id="GO:0015772">
    <property type="term" value="P:oligosaccharide transport"/>
    <property type="evidence" value="ECO:0007669"/>
    <property type="project" value="TreeGrafter"/>
</dbReference>
<evidence type="ECO:0000313" key="4">
    <source>
        <dbReference type="Proteomes" id="UP000295719"/>
    </source>
</evidence>
<dbReference type="Proteomes" id="UP000295719">
    <property type="component" value="Unassembled WGS sequence"/>
</dbReference>
<accession>A0A4R3YPW2</accession>
<keyword evidence="4" id="KW-1185">Reference proteome</keyword>
<feature type="signal peptide" evidence="2">
    <location>
        <begin position="1"/>
        <end position="20"/>
    </location>
</feature>
<dbReference type="InterPro" id="IPR053713">
    <property type="entry name" value="Bact_OM_Channel_sf"/>
</dbReference>
<dbReference type="GO" id="GO:0015288">
    <property type="term" value="F:porin activity"/>
    <property type="evidence" value="ECO:0007669"/>
    <property type="project" value="TreeGrafter"/>
</dbReference>
<dbReference type="GO" id="GO:0009279">
    <property type="term" value="C:cell outer membrane"/>
    <property type="evidence" value="ECO:0007669"/>
    <property type="project" value="TreeGrafter"/>
</dbReference>
<evidence type="ECO:0000256" key="2">
    <source>
        <dbReference type="SAM" id="SignalP"/>
    </source>
</evidence>
<evidence type="ECO:0000313" key="3">
    <source>
        <dbReference type="EMBL" id="TCV94376.1"/>
    </source>
</evidence>
<dbReference type="Pfam" id="PF06178">
    <property type="entry name" value="KdgM"/>
    <property type="match status" value="1"/>
</dbReference>
<feature type="chain" id="PRO_5020405483" evidence="2">
    <location>
        <begin position="21"/>
        <end position="226"/>
    </location>
</feature>
<sequence>MKIKLLTLGVAAVLCANAGAVSVDLRHEYTDDSRANKDRVLVAHRFDNGFGFSVEAKAKSGGDDEQKPFNDMVDNGSEYDINYQYKLTPEVNLQPGLAFETSSSKAIYKPYLRAQYTFDSGIYVAARYRYEYTRDTTTGAEDEHVNRGEAWLGYRWDKWRAELNYIYKKSDLVKFDNKKEDYEYDGKLQYSINKNWAPYIAVGNVSVRKTTDERQTRYRVGVQYSF</sequence>
<protein>
    <submittedName>
        <fullName evidence="3">Oligogalacturonate-specific porin</fullName>
    </submittedName>
</protein>
<proteinExistence type="predicted"/>
<evidence type="ECO:0000256" key="1">
    <source>
        <dbReference type="ARBA" id="ARBA00022729"/>
    </source>
</evidence>
<dbReference type="InterPro" id="IPR009331">
    <property type="entry name" value="Oligogalacturonate-sp_porin"/>
</dbReference>
<comment type="caution">
    <text evidence="3">The sequence shown here is derived from an EMBL/GenBank/DDBJ whole genome shotgun (WGS) entry which is preliminary data.</text>
</comment>
<dbReference type="SUPFAM" id="SSF56935">
    <property type="entry name" value="Porins"/>
    <property type="match status" value="1"/>
</dbReference>
<name>A0A4R3YPW2_9GAMM</name>
<dbReference type="PANTHER" id="PTHR38105:SF5">
    <property type="entry name" value="OUTER MEMBRANE PROTEIN"/>
    <property type="match status" value="1"/>
</dbReference>
<dbReference type="Gene3D" id="2.40.160.40">
    <property type="entry name" value="monomeric porin ompg"/>
    <property type="match status" value="1"/>
</dbReference>